<evidence type="ECO:0000313" key="1">
    <source>
        <dbReference type="EMBL" id="KAK7276730.1"/>
    </source>
</evidence>
<organism evidence="1 2">
    <name type="scientific">Crotalaria pallida</name>
    <name type="common">Smooth rattlebox</name>
    <name type="synonym">Crotalaria striata</name>
    <dbReference type="NCBI Taxonomy" id="3830"/>
    <lineage>
        <taxon>Eukaryota</taxon>
        <taxon>Viridiplantae</taxon>
        <taxon>Streptophyta</taxon>
        <taxon>Embryophyta</taxon>
        <taxon>Tracheophyta</taxon>
        <taxon>Spermatophyta</taxon>
        <taxon>Magnoliopsida</taxon>
        <taxon>eudicotyledons</taxon>
        <taxon>Gunneridae</taxon>
        <taxon>Pentapetalae</taxon>
        <taxon>rosids</taxon>
        <taxon>fabids</taxon>
        <taxon>Fabales</taxon>
        <taxon>Fabaceae</taxon>
        <taxon>Papilionoideae</taxon>
        <taxon>50 kb inversion clade</taxon>
        <taxon>genistoids sensu lato</taxon>
        <taxon>core genistoids</taxon>
        <taxon>Crotalarieae</taxon>
        <taxon>Crotalaria</taxon>
    </lineage>
</organism>
<dbReference type="AlphaFoldDB" id="A0AAN9IGV0"/>
<gene>
    <name evidence="1" type="ORF">RIF29_17875</name>
</gene>
<proteinExistence type="predicted"/>
<name>A0AAN9IGV0_CROPI</name>
<protein>
    <submittedName>
        <fullName evidence="1">Uncharacterized protein</fullName>
    </submittedName>
</protein>
<dbReference type="EMBL" id="JAYWIO010000003">
    <property type="protein sequence ID" value="KAK7276730.1"/>
    <property type="molecule type" value="Genomic_DNA"/>
</dbReference>
<reference evidence="1 2" key="1">
    <citation type="submission" date="2024-01" db="EMBL/GenBank/DDBJ databases">
        <title>The genomes of 5 underutilized Papilionoideae crops provide insights into root nodulation and disease resistanc.</title>
        <authorList>
            <person name="Yuan L."/>
        </authorList>
    </citation>
    <scope>NUCLEOTIDE SEQUENCE [LARGE SCALE GENOMIC DNA]</scope>
    <source>
        <strain evidence="1">ZHUSHIDOU_FW_LH</strain>
        <tissue evidence="1">Leaf</tissue>
    </source>
</reference>
<accession>A0AAN9IGV0</accession>
<evidence type="ECO:0000313" key="2">
    <source>
        <dbReference type="Proteomes" id="UP001372338"/>
    </source>
</evidence>
<dbReference type="Proteomes" id="UP001372338">
    <property type="component" value="Unassembled WGS sequence"/>
</dbReference>
<sequence length="151" mass="17082">MTNLPSLTLHRLLQHHHGIVKSSAVTRTTLLSLTVSSPTTTVIVVHSSISCWRCQPNPHIGDHHHLISAKLPMRQAELVSARWWRLTDLEVIDVKQWMRELHRWSGVKSWGVECQEYVWGGITMDEGRCEGGAGQIGGVVEAVQCVQWWCQ</sequence>
<comment type="caution">
    <text evidence="1">The sequence shown here is derived from an EMBL/GenBank/DDBJ whole genome shotgun (WGS) entry which is preliminary data.</text>
</comment>
<keyword evidence="2" id="KW-1185">Reference proteome</keyword>